<protein>
    <submittedName>
        <fullName evidence="2">Uncharacterized protein</fullName>
    </submittedName>
</protein>
<evidence type="ECO:0000313" key="3">
    <source>
        <dbReference type="Proteomes" id="UP001321421"/>
    </source>
</evidence>
<proteinExistence type="predicted"/>
<feature type="region of interest" description="Disordered" evidence="1">
    <location>
        <begin position="82"/>
        <end position="105"/>
    </location>
</feature>
<sequence>MVQEVAPTLAHAVGSVRDDEVRTLLENFLLPRLAREPISPVAGSLLEGVVEDGSHHGLVDIATRELHTWASANKAVIAGIIGERAPGGRPSGSTTRSSTACTSRS</sequence>
<dbReference type="InterPro" id="IPR007383">
    <property type="entry name" value="DUF445"/>
</dbReference>
<organism evidence="2 3">
    <name type="scientific">Barrientosiimonas endolithica</name>
    <dbReference type="NCBI Taxonomy" id="1535208"/>
    <lineage>
        <taxon>Bacteria</taxon>
        <taxon>Bacillati</taxon>
        <taxon>Actinomycetota</taxon>
        <taxon>Actinomycetes</taxon>
        <taxon>Micrococcales</taxon>
        <taxon>Dermacoccaceae</taxon>
        <taxon>Barrientosiimonas</taxon>
    </lineage>
</organism>
<accession>A0ABN6YJ93</accession>
<feature type="compositionally biased region" description="Low complexity" evidence="1">
    <location>
        <begin position="87"/>
        <end position="105"/>
    </location>
</feature>
<gene>
    <name evidence="2" type="ORF">GCM10025872_12310</name>
</gene>
<reference evidence="3" key="1">
    <citation type="journal article" date="2019" name="Int. J. Syst. Evol. Microbiol.">
        <title>The Global Catalogue of Microorganisms (GCM) 10K type strain sequencing project: providing services to taxonomists for standard genome sequencing and annotation.</title>
        <authorList>
            <consortium name="The Broad Institute Genomics Platform"/>
            <consortium name="The Broad Institute Genome Sequencing Center for Infectious Disease"/>
            <person name="Wu L."/>
            <person name="Ma J."/>
        </authorList>
    </citation>
    <scope>NUCLEOTIDE SEQUENCE [LARGE SCALE GENOMIC DNA]</scope>
    <source>
        <strain evidence="3">NBRC 110608</strain>
    </source>
</reference>
<evidence type="ECO:0000313" key="2">
    <source>
        <dbReference type="EMBL" id="BDZ57574.1"/>
    </source>
</evidence>
<name>A0ABN6YJ93_9MICO</name>
<keyword evidence="3" id="KW-1185">Reference proteome</keyword>
<dbReference type="EMBL" id="AP027735">
    <property type="protein sequence ID" value="BDZ57574.1"/>
    <property type="molecule type" value="Genomic_DNA"/>
</dbReference>
<dbReference type="Proteomes" id="UP001321421">
    <property type="component" value="Chromosome"/>
</dbReference>
<evidence type="ECO:0000256" key="1">
    <source>
        <dbReference type="SAM" id="MobiDB-lite"/>
    </source>
</evidence>
<dbReference type="Pfam" id="PF04286">
    <property type="entry name" value="DUF445"/>
    <property type="match status" value="1"/>
</dbReference>